<dbReference type="Pfam" id="PF01051">
    <property type="entry name" value="Rep3_N"/>
    <property type="match status" value="1"/>
</dbReference>
<dbReference type="InterPro" id="IPR036390">
    <property type="entry name" value="WH_DNA-bd_sf"/>
</dbReference>
<dbReference type="RefSeq" id="WP_022756086.1">
    <property type="nucleotide sequence ID" value="NZ_CM009897.1"/>
</dbReference>
<dbReference type="GO" id="GO:0006270">
    <property type="term" value="P:DNA replication initiation"/>
    <property type="evidence" value="ECO:0007669"/>
    <property type="project" value="InterPro"/>
</dbReference>
<dbReference type="InterPro" id="IPR000525">
    <property type="entry name" value="Initiator_Rep_WH1"/>
</dbReference>
<evidence type="ECO:0000313" key="4">
    <source>
        <dbReference type="Proteomes" id="UP000245488"/>
    </source>
</evidence>
<dbReference type="EMBL" id="NXNG01000002">
    <property type="protein sequence ID" value="PWT25946.1"/>
    <property type="molecule type" value="Genomic_DNA"/>
</dbReference>
<evidence type="ECO:0000259" key="2">
    <source>
        <dbReference type="Pfam" id="PF01051"/>
    </source>
</evidence>
<dbReference type="Proteomes" id="UP000245488">
    <property type="component" value="Plasmid pINBov266"/>
</dbReference>
<dbReference type="Pfam" id="PF21205">
    <property type="entry name" value="Rep3_C"/>
    <property type="match status" value="1"/>
</dbReference>
<sequence>MPNSIVKKGDNYKKSNFLITSKYKSSILENKILSIALANADDIHEESEGLVYEIAVSDLKRKMNISKSYGSFYDKLDDAAKSMTGRTIGTSNKKNRTFDYISVVTRATSKDGIFRIIFNPALKDNIIDIKDKFTVLKLSTMLSFKSSYSLRLYELLKDELQEIKWQQDRDAITLGKKNTYRQENLFKYETSIGLAELKLEMGVVNAELDKVKRVLQGKNPDYEKAVASSPEQIFKSWSDFRRRVLEKATEEINEKTDLHVDFEADKAGRGGKVVGVTFIITDSKSYKNSNAGIKTESSDVFMDDLGDPYIVEAEELDIDDLIDKVRMIISENLKTKEIKSILQAADNDISKIKDAYELACKQSEIENLVGWMISAIKNGYTATPKRKNNTYSDFEQNTYDYELLEDELRAN</sequence>
<organism evidence="3 4">
    <name type="scientific">Butyrivibrio fibrisolvens</name>
    <dbReference type="NCBI Taxonomy" id="831"/>
    <lineage>
        <taxon>Bacteria</taxon>
        <taxon>Bacillati</taxon>
        <taxon>Bacillota</taxon>
        <taxon>Clostridia</taxon>
        <taxon>Lachnospirales</taxon>
        <taxon>Lachnospiraceae</taxon>
        <taxon>Butyrivibrio</taxon>
    </lineage>
</organism>
<dbReference type="InterPro" id="IPR036388">
    <property type="entry name" value="WH-like_DNA-bd_sf"/>
</dbReference>
<dbReference type="GO" id="GO:0003887">
    <property type="term" value="F:DNA-directed DNA polymerase activity"/>
    <property type="evidence" value="ECO:0007669"/>
    <property type="project" value="InterPro"/>
</dbReference>
<protein>
    <submittedName>
        <fullName evidence="3">RepB family plasmid replication initiator protein</fullName>
    </submittedName>
</protein>
<comment type="caution">
    <text evidence="3">The sequence shown here is derived from an EMBL/GenBank/DDBJ whole genome shotgun (WGS) entry which is preliminary data.</text>
</comment>
<keyword evidence="3" id="KW-0614">Plasmid</keyword>
<comment type="similarity">
    <text evidence="1">Belongs to the initiator RepB protein family.</text>
</comment>
<geneLocation type="plasmid" evidence="4">
    <name>pinbov266</name>
</geneLocation>
<reference evidence="3 4" key="1">
    <citation type="submission" date="2017-09" db="EMBL/GenBank/DDBJ databases">
        <title>High-quality draft genome sequence of Butyrivibrio fibrisolvens INBov1, isolated from cow rumen.</title>
        <authorList>
            <person name="Rodriguez Hernaez J."/>
            <person name="Rivarola M."/>
            <person name="Paniego N."/>
            <person name="Cravero S."/>
            <person name="Ceron Cucchi M."/>
            <person name="Martinez M.C."/>
        </authorList>
    </citation>
    <scope>NUCLEOTIDE SEQUENCE [LARGE SCALE GENOMIC DNA]</scope>
    <source>
        <strain evidence="3 4">INBov1</strain>
        <plasmid evidence="4">pinbov266</plasmid>
    </source>
</reference>
<feature type="domain" description="Initiator Rep protein WH1" evidence="2">
    <location>
        <begin position="12"/>
        <end position="157"/>
    </location>
</feature>
<dbReference type="Gene3D" id="1.10.10.10">
    <property type="entry name" value="Winged helix-like DNA-binding domain superfamily/Winged helix DNA-binding domain"/>
    <property type="match status" value="2"/>
</dbReference>
<keyword evidence="4" id="KW-1185">Reference proteome</keyword>
<name>A0A317FXX3_BUTFI</name>
<gene>
    <name evidence="3" type="ORF">CPT75_00755</name>
</gene>
<proteinExistence type="inferred from homology"/>
<dbReference type="SUPFAM" id="SSF46785">
    <property type="entry name" value="Winged helix' DNA-binding domain"/>
    <property type="match status" value="2"/>
</dbReference>
<evidence type="ECO:0000313" key="3">
    <source>
        <dbReference type="EMBL" id="PWT25946.1"/>
    </source>
</evidence>
<evidence type="ECO:0000256" key="1">
    <source>
        <dbReference type="ARBA" id="ARBA00038283"/>
    </source>
</evidence>
<accession>A0A317FXX3</accession>
<dbReference type="AlphaFoldDB" id="A0A317FXX3"/>